<evidence type="ECO:0000313" key="18">
    <source>
        <dbReference type="Proteomes" id="UP000225706"/>
    </source>
</evidence>
<dbReference type="Pfam" id="PF21354">
    <property type="entry name" value="STAT_linker"/>
    <property type="match status" value="1"/>
</dbReference>
<sequence>MSFWDTFQNLESHVKTKILTELQTIFGASFEFEACIYLMQWLVHQSWDEAIDPNLQGSSVIKAKQLMDATISHLNLHKQKLEGLAASMNDFHNMLLAKKVEEVIHKIEESYGNDPVKLAQYFYGVVSKLRELVQNAVSISLESTTTIDMEDMDTEDSAPDPHVALRKRLDVLVKDSQKNDSLLKEIEQLKEQYVIKFQEVSGKIDKYQQEAQKITNSSQLSENEKKQRIDHIKQEIEKIQQDLSKMGEELSITKRLGFIEYLCTHLKKLSEIVKSTFEEIAEWRHLQQRSLCGFKAPQSLDKLQEICETLAELLWKLFQQASQLDNLFHQAFQGNELELKRMDNVKTSARNLMKLFLTKTFIIEKQPPQVLKIQTKFGVVVRHLLGGKLNIQTHPPEVTCTLISEKQAQGLNVGNRKSSVSSNNSPVLNNKKTLEFNQVTGKLIGEFKNLSLAKATRQGGKNKEVVTEEKSALLFSTQINLGKEIFNISAISVPVVVTVHGNQQCDAEATVFWDNAFADKERKLFDVPDQVEWPRFAEALNKRWALNNQLPLSPDSIAFLGKKIFPGKMEGGMDNAMVTRQLFNRDHMNGRSFSFWKWFYGALDVVSRRLLDEWRDERVAGFISKNIAHDMLRGCNSGTFLLRFSETEIGGISVAYVNTYDGGPCEVFDVAPWTNTHLQMRKFSDRLKDLGELVQLFPNIAKDDAFGPYYTNDENQDTDNNDYQQTVLAVRLAGKQGGKSPMYPAGRDSTMETPPSSSYPFHGFADLSLYPGSPASPPSPQSVASSTVLDGTELGLGNQEIVGDYGQLAPELALSNVFLSGLQAYSGPSSYMAAMAAAMGEDFDLSILNDINPAQPQ</sequence>
<dbReference type="InterPro" id="IPR015988">
    <property type="entry name" value="STAT_TF_CC"/>
</dbReference>
<dbReference type="InterPro" id="IPR008967">
    <property type="entry name" value="p53-like_TF_DNA-bd_sf"/>
</dbReference>
<accession>A0A2B4SCW7</accession>
<dbReference type="GO" id="GO:0003700">
    <property type="term" value="F:DNA-binding transcription factor activity"/>
    <property type="evidence" value="ECO:0007669"/>
    <property type="project" value="InterPro"/>
</dbReference>
<keyword evidence="11 13" id="KW-0539">Nucleus</keyword>
<dbReference type="InterPro" id="IPR001217">
    <property type="entry name" value="STAT"/>
</dbReference>
<dbReference type="Gene3D" id="3.30.505.10">
    <property type="entry name" value="SH2 domain"/>
    <property type="match status" value="1"/>
</dbReference>
<protein>
    <recommendedName>
        <fullName evidence="13">Signal transducer and activator of transcription</fullName>
    </recommendedName>
</protein>
<evidence type="ECO:0000256" key="1">
    <source>
        <dbReference type="ARBA" id="ARBA00004123"/>
    </source>
</evidence>
<name>A0A2B4SCW7_STYPI</name>
<evidence type="ECO:0000313" key="17">
    <source>
        <dbReference type="EMBL" id="PFX26893.1"/>
    </source>
</evidence>
<dbReference type="EMBL" id="LSMT01000116">
    <property type="protein sequence ID" value="PFX26893.1"/>
    <property type="molecule type" value="Genomic_DNA"/>
</dbReference>
<dbReference type="Gene3D" id="1.10.532.10">
    <property type="entry name" value="STAT transcription factor, N-terminal domain"/>
    <property type="match status" value="1"/>
</dbReference>
<dbReference type="SUPFAM" id="SSF47655">
    <property type="entry name" value="STAT"/>
    <property type="match status" value="1"/>
</dbReference>
<dbReference type="GO" id="GO:0005737">
    <property type="term" value="C:cytoplasm"/>
    <property type="evidence" value="ECO:0007669"/>
    <property type="project" value="UniProtKB-SubCell"/>
</dbReference>
<evidence type="ECO:0000256" key="12">
    <source>
        <dbReference type="PROSITE-ProRule" id="PRU00191"/>
    </source>
</evidence>
<evidence type="ECO:0000256" key="8">
    <source>
        <dbReference type="ARBA" id="ARBA00023125"/>
    </source>
</evidence>
<dbReference type="GO" id="GO:0003677">
    <property type="term" value="F:DNA binding"/>
    <property type="evidence" value="ECO:0007669"/>
    <property type="project" value="UniProtKB-KW"/>
</dbReference>
<evidence type="ECO:0000256" key="7">
    <source>
        <dbReference type="ARBA" id="ARBA00023015"/>
    </source>
</evidence>
<dbReference type="Proteomes" id="UP000225706">
    <property type="component" value="Unassembled WGS sequence"/>
</dbReference>
<keyword evidence="5 13" id="KW-0597">Phosphoprotein</keyword>
<comment type="similarity">
    <text evidence="3 13">Belongs to the transcription factor STAT family.</text>
</comment>
<keyword evidence="14" id="KW-0175">Coiled coil</keyword>
<dbReference type="Pfam" id="PF02865">
    <property type="entry name" value="STAT_int"/>
    <property type="match status" value="1"/>
</dbReference>
<keyword evidence="10 13" id="KW-0804">Transcription</keyword>
<dbReference type="GO" id="GO:0007165">
    <property type="term" value="P:signal transduction"/>
    <property type="evidence" value="ECO:0007669"/>
    <property type="project" value="InterPro"/>
</dbReference>
<dbReference type="CDD" id="cd14801">
    <property type="entry name" value="STAT_DBD"/>
    <property type="match status" value="1"/>
</dbReference>
<evidence type="ECO:0000256" key="3">
    <source>
        <dbReference type="ARBA" id="ARBA00005586"/>
    </source>
</evidence>
<dbReference type="GO" id="GO:0005634">
    <property type="term" value="C:nucleus"/>
    <property type="evidence" value="ECO:0007669"/>
    <property type="project" value="UniProtKB-SubCell"/>
</dbReference>
<comment type="caution">
    <text evidence="17">The sequence shown here is derived from an EMBL/GenBank/DDBJ whole genome shotgun (WGS) entry which is preliminary data.</text>
</comment>
<dbReference type="InterPro" id="IPR012345">
    <property type="entry name" value="STAT_TF_DNA-bd_N"/>
</dbReference>
<dbReference type="SUPFAM" id="SSF49417">
    <property type="entry name" value="p53-like transcription factors"/>
    <property type="match status" value="1"/>
</dbReference>
<evidence type="ECO:0000256" key="2">
    <source>
        <dbReference type="ARBA" id="ARBA00004496"/>
    </source>
</evidence>
<dbReference type="Gene3D" id="1.20.1050.20">
    <property type="entry name" value="STAT transcription factor, all-alpha domain"/>
    <property type="match status" value="1"/>
</dbReference>
<keyword evidence="8 13" id="KW-0238">DNA-binding</keyword>
<evidence type="ECO:0000256" key="9">
    <source>
        <dbReference type="ARBA" id="ARBA00023159"/>
    </source>
</evidence>
<evidence type="ECO:0000256" key="13">
    <source>
        <dbReference type="RuleBase" id="RU046415"/>
    </source>
</evidence>
<dbReference type="Pfam" id="PF02864">
    <property type="entry name" value="STAT_bind"/>
    <property type="match status" value="1"/>
</dbReference>
<evidence type="ECO:0000256" key="4">
    <source>
        <dbReference type="ARBA" id="ARBA00022490"/>
    </source>
</evidence>
<dbReference type="PROSITE" id="PS50001">
    <property type="entry name" value="SH2"/>
    <property type="match status" value="1"/>
</dbReference>
<gene>
    <name evidence="17" type="primary">Stat5b</name>
    <name evidence="17" type="ORF">AWC38_SpisGene8425</name>
</gene>
<dbReference type="Pfam" id="PF01017">
    <property type="entry name" value="STAT_alpha"/>
    <property type="match status" value="1"/>
</dbReference>
<feature type="coiled-coil region" evidence="14">
    <location>
        <begin position="172"/>
        <end position="249"/>
    </location>
</feature>
<feature type="domain" description="SH2" evidence="16">
    <location>
        <begin position="598"/>
        <end position="702"/>
    </location>
</feature>
<evidence type="ECO:0000256" key="15">
    <source>
        <dbReference type="SAM" id="MobiDB-lite"/>
    </source>
</evidence>
<keyword evidence="9 13" id="KW-0010">Activator</keyword>
<evidence type="ECO:0000256" key="14">
    <source>
        <dbReference type="SAM" id="Coils"/>
    </source>
</evidence>
<proteinExistence type="inferred from homology"/>
<keyword evidence="18" id="KW-1185">Reference proteome</keyword>
<dbReference type="CDD" id="cd09919">
    <property type="entry name" value="SH2_STAT_family"/>
    <property type="match status" value="1"/>
</dbReference>
<dbReference type="InterPro" id="IPR013801">
    <property type="entry name" value="STAT_TF_DNA-bd"/>
</dbReference>
<evidence type="ECO:0000256" key="6">
    <source>
        <dbReference type="ARBA" id="ARBA00022999"/>
    </source>
</evidence>
<comment type="subcellular location">
    <subcellularLocation>
        <location evidence="2 13">Cytoplasm</location>
    </subcellularLocation>
    <subcellularLocation>
        <location evidence="1 13">Nucleus</location>
    </subcellularLocation>
</comment>
<dbReference type="InterPro" id="IPR048988">
    <property type="entry name" value="STAT_linker"/>
</dbReference>
<dbReference type="InterPro" id="IPR000980">
    <property type="entry name" value="SH2"/>
</dbReference>
<evidence type="ECO:0000256" key="5">
    <source>
        <dbReference type="ARBA" id="ARBA00022553"/>
    </source>
</evidence>
<dbReference type="InterPro" id="IPR036860">
    <property type="entry name" value="SH2_dom_sf"/>
</dbReference>
<dbReference type="InterPro" id="IPR036535">
    <property type="entry name" value="STAT_N_sf"/>
</dbReference>
<dbReference type="SUPFAM" id="SSF48092">
    <property type="entry name" value="Transcription factor STAT-4 N-domain"/>
    <property type="match status" value="1"/>
</dbReference>
<evidence type="ECO:0000256" key="10">
    <source>
        <dbReference type="ARBA" id="ARBA00023163"/>
    </source>
</evidence>
<dbReference type="AlphaFoldDB" id="A0A2B4SCW7"/>
<dbReference type="OrthoDB" id="19300at2759"/>
<dbReference type="SUPFAM" id="SSF55550">
    <property type="entry name" value="SH2 domain"/>
    <property type="match status" value="1"/>
</dbReference>
<keyword evidence="4 13" id="KW-0963">Cytoplasm</keyword>
<organism evidence="17 18">
    <name type="scientific">Stylophora pistillata</name>
    <name type="common">Smooth cauliflower coral</name>
    <dbReference type="NCBI Taxonomy" id="50429"/>
    <lineage>
        <taxon>Eukaryota</taxon>
        <taxon>Metazoa</taxon>
        <taxon>Cnidaria</taxon>
        <taxon>Anthozoa</taxon>
        <taxon>Hexacorallia</taxon>
        <taxon>Scleractinia</taxon>
        <taxon>Astrocoeniina</taxon>
        <taxon>Pocilloporidae</taxon>
        <taxon>Stylophora</taxon>
    </lineage>
</organism>
<reference evidence="18" key="1">
    <citation type="journal article" date="2017" name="bioRxiv">
        <title>Comparative analysis of the genomes of Stylophora pistillata and Acropora digitifera provides evidence for extensive differences between species of corals.</title>
        <authorList>
            <person name="Voolstra C.R."/>
            <person name="Li Y."/>
            <person name="Liew Y.J."/>
            <person name="Baumgarten S."/>
            <person name="Zoccola D."/>
            <person name="Flot J.-F."/>
            <person name="Tambutte S."/>
            <person name="Allemand D."/>
            <person name="Aranda M."/>
        </authorList>
    </citation>
    <scope>NUCLEOTIDE SEQUENCE [LARGE SCALE GENOMIC DNA]</scope>
</reference>
<evidence type="ECO:0000256" key="11">
    <source>
        <dbReference type="ARBA" id="ARBA00023242"/>
    </source>
</evidence>
<dbReference type="Gene3D" id="2.60.40.630">
    <property type="entry name" value="STAT transcription factor, DNA-binding domain"/>
    <property type="match status" value="1"/>
</dbReference>
<keyword evidence="6 12" id="KW-0727">SH2 domain</keyword>
<dbReference type="STRING" id="50429.A0A2B4SCW7"/>
<feature type="region of interest" description="Disordered" evidence="15">
    <location>
        <begin position="736"/>
        <end position="757"/>
    </location>
</feature>
<keyword evidence="7 13" id="KW-0805">Transcription regulation</keyword>
<dbReference type="InterPro" id="IPR013800">
    <property type="entry name" value="STAT_TF_alpha"/>
</dbReference>
<evidence type="ECO:0000259" key="16">
    <source>
        <dbReference type="PROSITE" id="PS50001"/>
    </source>
</evidence>
<dbReference type="PANTHER" id="PTHR11801">
    <property type="entry name" value="SIGNAL TRANSDUCER AND ACTIVATOR OF TRANSCRIPTION"/>
    <property type="match status" value="1"/>
</dbReference>
<dbReference type="InterPro" id="IPR013799">
    <property type="entry name" value="STAT_TF_prot_interaction"/>
</dbReference>
<dbReference type="Gene3D" id="1.10.238.10">
    <property type="entry name" value="EF-hand"/>
    <property type="match status" value="1"/>
</dbReference>
<dbReference type="Pfam" id="PF00017">
    <property type="entry name" value="SH2"/>
    <property type="match status" value="1"/>
</dbReference>